<evidence type="ECO:0000313" key="2">
    <source>
        <dbReference type="EMBL" id="MBW4543750.1"/>
    </source>
</evidence>
<evidence type="ECO:0000313" key="3">
    <source>
        <dbReference type="Proteomes" id="UP000753908"/>
    </source>
</evidence>
<feature type="compositionally biased region" description="Basic and acidic residues" evidence="1">
    <location>
        <begin position="38"/>
        <end position="60"/>
    </location>
</feature>
<reference evidence="2" key="2">
    <citation type="journal article" date="2022" name="Microbiol. Resour. Announc.">
        <title>Metagenome Sequencing to Explore Phylogenomics of Terrestrial Cyanobacteria.</title>
        <authorList>
            <person name="Ward R.D."/>
            <person name="Stajich J.E."/>
            <person name="Johansen J.R."/>
            <person name="Huntemann M."/>
            <person name="Clum A."/>
            <person name="Foster B."/>
            <person name="Foster B."/>
            <person name="Roux S."/>
            <person name="Palaniappan K."/>
            <person name="Varghese N."/>
            <person name="Mukherjee S."/>
            <person name="Reddy T.B.K."/>
            <person name="Daum C."/>
            <person name="Copeland A."/>
            <person name="Chen I.A."/>
            <person name="Ivanova N.N."/>
            <person name="Kyrpides N.C."/>
            <person name="Shapiro N."/>
            <person name="Eloe-Fadrosh E.A."/>
            <person name="Pietrasiak N."/>
        </authorList>
    </citation>
    <scope>NUCLEOTIDE SEQUENCE</scope>
    <source>
        <strain evidence="2">CPER-KK1</strain>
    </source>
</reference>
<dbReference type="AlphaFoldDB" id="A0A951U8H3"/>
<gene>
    <name evidence="2" type="ORF">KME25_04775</name>
</gene>
<accession>A0A951U8H3</accession>
<dbReference type="Proteomes" id="UP000753908">
    <property type="component" value="Unassembled WGS sequence"/>
</dbReference>
<evidence type="ECO:0000256" key="1">
    <source>
        <dbReference type="SAM" id="MobiDB-lite"/>
    </source>
</evidence>
<feature type="region of interest" description="Disordered" evidence="1">
    <location>
        <begin position="22"/>
        <end position="60"/>
    </location>
</feature>
<protein>
    <submittedName>
        <fullName evidence="2">Uncharacterized protein</fullName>
    </submittedName>
</protein>
<comment type="caution">
    <text evidence="2">The sequence shown here is derived from an EMBL/GenBank/DDBJ whole genome shotgun (WGS) entry which is preliminary data.</text>
</comment>
<proteinExistence type="predicted"/>
<organism evidence="2 3">
    <name type="scientific">Symplocastrum torsivum CPER-KK1</name>
    <dbReference type="NCBI Taxonomy" id="450513"/>
    <lineage>
        <taxon>Bacteria</taxon>
        <taxon>Bacillati</taxon>
        <taxon>Cyanobacteriota</taxon>
        <taxon>Cyanophyceae</taxon>
        <taxon>Oscillatoriophycideae</taxon>
        <taxon>Oscillatoriales</taxon>
        <taxon>Microcoleaceae</taxon>
        <taxon>Symplocastrum</taxon>
    </lineage>
</organism>
<dbReference type="EMBL" id="JAHHIF010000005">
    <property type="protein sequence ID" value="MBW4543750.1"/>
    <property type="molecule type" value="Genomic_DNA"/>
</dbReference>
<name>A0A951U8H3_9CYAN</name>
<reference evidence="2" key="1">
    <citation type="submission" date="2021-05" db="EMBL/GenBank/DDBJ databases">
        <authorList>
            <person name="Pietrasiak N."/>
            <person name="Ward R."/>
            <person name="Stajich J.E."/>
            <person name="Kurbessoian T."/>
        </authorList>
    </citation>
    <scope>NUCLEOTIDE SEQUENCE</scope>
    <source>
        <strain evidence="2">CPER-KK1</strain>
    </source>
</reference>
<sequence length="60" mass="6956">MIHLPFCVAKRTNKGYRVGQVRNRSQLENHKTGQPIKPDTRTGRFMDASDKPFKGVRKEE</sequence>